<protein>
    <submittedName>
        <fullName evidence="1">Uncharacterized protein</fullName>
    </submittedName>
</protein>
<organism evidence="1">
    <name type="scientific">Fagus sylvatica</name>
    <name type="common">Beechnut</name>
    <dbReference type="NCBI Taxonomy" id="28930"/>
    <lineage>
        <taxon>Eukaryota</taxon>
        <taxon>Viridiplantae</taxon>
        <taxon>Streptophyta</taxon>
        <taxon>Embryophyta</taxon>
        <taxon>Tracheophyta</taxon>
        <taxon>Spermatophyta</taxon>
        <taxon>Magnoliopsida</taxon>
        <taxon>eudicotyledons</taxon>
        <taxon>Gunneridae</taxon>
        <taxon>Pentapetalae</taxon>
        <taxon>rosids</taxon>
        <taxon>fabids</taxon>
        <taxon>Fagales</taxon>
        <taxon>Fagaceae</taxon>
        <taxon>Fagus</taxon>
    </lineage>
</organism>
<gene>
    <name evidence="1" type="ORF">FSB_LOCUS23355</name>
</gene>
<reference evidence="1" key="1">
    <citation type="submission" date="2018-02" db="EMBL/GenBank/DDBJ databases">
        <authorList>
            <person name="Cohen D.B."/>
            <person name="Kent A.D."/>
        </authorList>
    </citation>
    <scope>NUCLEOTIDE SEQUENCE</scope>
</reference>
<proteinExistence type="predicted"/>
<name>A0A2N9G7I5_FAGSY</name>
<sequence>MKNILVSPPLWDNQGERVSHKLRRAYGNVCRVGNKKLLSQAEREILIKAVVQAIPAFSMSCFKLPSESLSRYRSSNQKILVGVMEDLRGKSTGLIGILCALQRDKAGWVSETCGNEGVKTNGSYAWRSITQARKVIRDGAVWRISLGHNTNIWGDRWVLGLTTCRISSECHYYPENAKVANLIDQTTSVRSAYHMLMNPEQRLSPSTNPNMTDGGMCWCGSGGSEITKGHAVVALTKRFHLPSTLAMIEALAAIAASSSCIGAQARSSFL</sequence>
<dbReference type="EMBL" id="OIVN01001570">
    <property type="protein sequence ID" value="SPC95473.1"/>
    <property type="molecule type" value="Genomic_DNA"/>
</dbReference>
<accession>A0A2N9G7I5</accession>
<dbReference type="AlphaFoldDB" id="A0A2N9G7I5"/>
<evidence type="ECO:0000313" key="1">
    <source>
        <dbReference type="EMBL" id="SPC95473.1"/>
    </source>
</evidence>